<feature type="transmembrane region" description="Helical" evidence="1">
    <location>
        <begin position="52"/>
        <end position="71"/>
    </location>
</feature>
<reference evidence="2" key="1">
    <citation type="submission" date="2021-01" db="EMBL/GenBank/DDBJ databases">
        <authorList>
            <consortium name="Genoscope - CEA"/>
            <person name="William W."/>
        </authorList>
    </citation>
    <scope>NUCLEOTIDE SEQUENCE</scope>
</reference>
<keyword evidence="1" id="KW-0472">Membrane</keyword>
<name>A0A816IKT3_BRANA</name>
<protein>
    <submittedName>
        <fullName evidence="2">(rape) hypothetical protein</fullName>
    </submittedName>
</protein>
<organism evidence="2">
    <name type="scientific">Brassica napus</name>
    <name type="common">Rape</name>
    <dbReference type="NCBI Taxonomy" id="3708"/>
    <lineage>
        <taxon>Eukaryota</taxon>
        <taxon>Viridiplantae</taxon>
        <taxon>Streptophyta</taxon>
        <taxon>Embryophyta</taxon>
        <taxon>Tracheophyta</taxon>
        <taxon>Spermatophyta</taxon>
        <taxon>Magnoliopsida</taxon>
        <taxon>eudicotyledons</taxon>
        <taxon>Gunneridae</taxon>
        <taxon>Pentapetalae</taxon>
        <taxon>rosids</taxon>
        <taxon>malvids</taxon>
        <taxon>Brassicales</taxon>
        <taxon>Brassicaceae</taxon>
        <taxon>Brassiceae</taxon>
        <taxon>Brassica</taxon>
    </lineage>
</organism>
<sequence>MDRNAAPVNPPSVAMMLDEEDKMFRDALIESQKEYAAFLDSWPTFSDYTKDFSGTCLIVLLFFFFWVLNSYEGLENAIKQKEAETISKIGSLVAVALP</sequence>
<keyword evidence="1" id="KW-1133">Transmembrane helix</keyword>
<proteinExistence type="predicted"/>
<dbReference type="Proteomes" id="UP001295469">
    <property type="component" value="Chromosome C03"/>
</dbReference>
<gene>
    <name evidence="2" type="ORF">DARMORV10_C03P58400.1</name>
</gene>
<dbReference type="AlphaFoldDB" id="A0A816IKT3"/>
<evidence type="ECO:0000313" key="2">
    <source>
        <dbReference type="EMBL" id="CAF1706490.1"/>
    </source>
</evidence>
<keyword evidence="1" id="KW-0812">Transmembrane</keyword>
<dbReference type="EMBL" id="HG994367">
    <property type="protein sequence ID" value="CAF1706490.1"/>
    <property type="molecule type" value="Genomic_DNA"/>
</dbReference>
<accession>A0A816IKT3</accession>
<evidence type="ECO:0000256" key="1">
    <source>
        <dbReference type="SAM" id="Phobius"/>
    </source>
</evidence>